<organism evidence="2 3">
    <name type="scientific">Oceanobacillus piezotolerans</name>
    <dbReference type="NCBI Taxonomy" id="2448030"/>
    <lineage>
        <taxon>Bacteria</taxon>
        <taxon>Bacillati</taxon>
        <taxon>Bacillota</taxon>
        <taxon>Bacilli</taxon>
        <taxon>Bacillales</taxon>
        <taxon>Bacillaceae</taxon>
        <taxon>Oceanobacillus</taxon>
    </lineage>
</organism>
<sequence>MIRRIMMITVITCTNRKGFLDNIMHNFVSQRFQDKELIIIINKDVIDSRIYEEKNSELENVKVYKLNETQTLGECLNFAAEKAKYDYIAKFDDDDYYGPFYLVEAFKELTITNSPVIGKCSIYIYFHNEKLLGIYNNRLENRYLGKGEFLMGSTFVLKKEILKKVKFPHVNLGEDVKFQQLCKDQGIPLYSTSKMNYVYIRYNTPNHHTSDSTNNRLLRKCRELIHSEQFSVYVDEKVD</sequence>
<gene>
    <name evidence="2" type="ORF">D8M04_06920</name>
</gene>
<dbReference type="CDD" id="cd00761">
    <property type="entry name" value="Glyco_tranf_GTA_type"/>
    <property type="match status" value="1"/>
</dbReference>
<dbReference type="SUPFAM" id="SSF53448">
    <property type="entry name" value="Nucleotide-diphospho-sugar transferases"/>
    <property type="match status" value="1"/>
</dbReference>
<dbReference type="Gene3D" id="3.90.550.10">
    <property type="entry name" value="Spore Coat Polysaccharide Biosynthesis Protein SpsA, Chain A"/>
    <property type="match status" value="1"/>
</dbReference>
<dbReference type="InterPro" id="IPR001173">
    <property type="entry name" value="Glyco_trans_2-like"/>
</dbReference>
<proteinExistence type="predicted"/>
<accession>A0A498D939</accession>
<dbReference type="Proteomes" id="UP000270219">
    <property type="component" value="Unassembled WGS sequence"/>
</dbReference>
<name>A0A498D939_9BACI</name>
<evidence type="ECO:0000313" key="3">
    <source>
        <dbReference type="Proteomes" id="UP000270219"/>
    </source>
</evidence>
<keyword evidence="3" id="KW-1185">Reference proteome</keyword>
<evidence type="ECO:0000259" key="1">
    <source>
        <dbReference type="Pfam" id="PF00535"/>
    </source>
</evidence>
<comment type="caution">
    <text evidence="2">The sequence shown here is derived from an EMBL/GenBank/DDBJ whole genome shotgun (WGS) entry which is preliminary data.</text>
</comment>
<dbReference type="EMBL" id="RCHR01000002">
    <property type="protein sequence ID" value="RLL46923.1"/>
    <property type="molecule type" value="Genomic_DNA"/>
</dbReference>
<protein>
    <submittedName>
        <fullName evidence="2">Glycosyltransferase family 2 protein</fullName>
    </submittedName>
</protein>
<feature type="domain" description="Glycosyltransferase 2-like" evidence="1">
    <location>
        <begin position="10"/>
        <end position="164"/>
    </location>
</feature>
<dbReference type="GO" id="GO:0016740">
    <property type="term" value="F:transferase activity"/>
    <property type="evidence" value="ECO:0007669"/>
    <property type="project" value="UniProtKB-KW"/>
</dbReference>
<dbReference type="AlphaFoldDB" id="A0A498D939"/>
<reference evidence="2 3" key="1">
    <citation type="submission" date="2018-10" db="EMBL/GenBank/DDBJ databases">
        <title>Oceanobacillus sp. YLB-02 draft genome.</title>
        <authorList>
            <person name="Yu L."/>
        </authorList>
    </citation>
    <scope>NUCLEOTIDE SEQUENCE [LARGE SCALE GENOMIC DNA]</scope>
    <source>
        <strain evidence="2 3">YLB-02</strain>
    </source>
</reference>
<dbReference type="InterPro" id="IPR029044">
    <property type="entry name" value="Nucleotide-diphossugar_trans"/>
</dbReference>
<dbReference type="Pfam" id="PF00535">
    <property type="entry name" value="Glycos_transf_2"/>
    <property type="match status" value="1"/>
</dbReference>
<evidence type="ECO:0000313" key="2">
    <source>
        <dbReference type="EMBL" id="RLL46923.1"/>
    </source>
</evidence>
<keyword evidence="2" id="KW-0808">Transferase</keyword>